<evidence type="ECO:0000259" key="6">
    <source>
        <dbReference type="Pfam" id="PF07992"/>
    </source>
</evidence>
<dbReference type="SUPFAM" id="SSF55424">
    <property type="entry name" value="FAD/NAD-linked reductases, dimerisation (C-terminal) domain"/>
    <property type="match status" value="1"/>
</dbReference>
<keyword evidence="4" id="KW-0560">Oxidoreductase</keyword>
<dbReference type="Gene3D" id="3.50.50.60">
    <property type="entry name" value="FAD/NAD(P)-binding domain"/>
    <property type="match status" value="2"/>
</dbReference>
<dbReference type="AlphaFoldDB" id="A0A176QFU6"/>
<evidence type="ECO:0000256" key="3">
    <source>
        <dbReference type="ARBA" id="ARBA00022827"/>
    </source>
</evidence>
<keyword evidence="3" id="KW-0274">FAD</keyword>
<comment type="cofactor">
    <cofactor evidence="1">
        <name>FAD</name>
        <dbReference type="ChEBI" id="CHEBI:57692"/>
    </cofactor>
</comment>
<evidence type="ECO:0000256" key="1">
    <source>
        <dbReference type="ARBA" id="ARBA00001974"/>
    </source>
</evidence>
<dbReference type="SUPFAM" id="SSF51905">
    <property type="entry name" value="FAD/NAD(P)-binding domain"/>
    <property type="match status" value="2"/>
</dbReference>
<dbReference type="InterPro" id="IPR016156">
    <property type="entry name" value="FAD/NAD-linked_Rdtase_dimer_sf"/>
</dbReference>
<gene>
    <name evidence="7" type="ORF">AWH69_01805</name>
</gene>
<dbReference type="InterPro" id="IPR023753">
    <property type="entry name" value="FAD/NAD-binding_dom"/>
</dbReference>
<proteinExistence type="predicted"/>
<reference evidence="7 8" key="1">
    <citation type="submission" date="2016-01" db="EMBL/GenBank/DDBJ databases">
        <title>Janibacter melonis strain CD11_4 genome sequencing and assembly.</title>
        <authorList>
            <person name="Nair G.R."/>
            <person name="Kaur G."/>
            <person name="Chander A.M."/>
            <person name="Mayilraj S."/>
        </authorList>
    </citation>
    <scope>NUCLEOTIDE SEQUENCE [LARGE SCALE GENOMIC DNA]</scope>
    <source>
        <strain evidence="7 8">CD11-4</strain>
    </source>
</reference>
<dbReference type="Gene3D" id="3.30.390.30">
    <property type="match status" value="1"/>
</dbReference>
<protein>
    <submittedName>
        <fullName evidence="7">N-acyl-D-glutamate deacylase</fullName>
    </submittedName>
</protein>
<feature type="region of interest" description="Disordered" evidence="5">
    <location>
        <begin position="37"/>
        <end position="67"/>
    </location>
</feature>
<evidence type="ECO:0000313" key="8">
    <source>
        <dbReference type="Proteomes" id="UP000076976"/>
    </source>
</evidence>
<dbReference type="PRINTS" id="PR00368">
    <property type="entry name" value="FADPNR"/>
</dbReference>
<evidence type="ECO:0000313" key="7">
    <source>
        <dbReference type="EMBL" id="OAB88560.1"/>
    </source>
</evidence>
<dbReference type="STRING" id="262209.AWH69_01805"/>
<keyword evidence="2" id="KW-0285">Flavoprotein</keyword>
<evidence type="ECO:0000256" key="2">
    <source>
        <dbReference type="ARBA" id="ARBA00022630"/>
    </source>
</evidence>
<dbReference type="InterPro" id="IPR050446">
    <property type="entry name" value="FAD-oxidoreductase/Apoptosis"/>
</dbReference>
<dbReference type="PANTHER" id="PTHR43557">
    <property type="entry name" value="APOPTOSIS-INDUCING FACTOR 1"/>
    <property type="match status" value="1"/>
</dbReference>
<feature type="compositionally biased region" description="Acidic residues" evidence="5">
    <location>
        <begin position="388"/>
        <end position="398"/>
    </location>
</feature>
<evidence type="ECO:0000256" key="5">
    <source>
        <dbReference type="SAM" id="MobiDB-lite"/>
    </source>
</evidence>
<dbReference type="Pfam" id="PF07992">
    <property type="entry name" value="Pyr_redox_2"/>
    <property type="match status" value="1"/>
</dbReference>
<organism evidence="7 8">
    <name type="scientific">Janibacter melonis</name>
    <dbReference type="NCBI Taxonomy" id="262209"/>
    <lineage>
        <taxon>Bacteria</taxon>
        <taxon>Bacillati</taxon>
        <taxon>Actinomycetota</taxon>
        <taxon>Actinomycetes</taxon>
        <taxon>Micrococcales</taxon>
        <taxon>Intrasporangiaceae</taxon>
        <taxon>Janibacter</taxon>
    </lineage>
</organism>
<feature type="compositionally biased region" description="Basic and acidic residues" evidence="5">
    <location>
        <begin position="37"/>
        <end position="56"/>
    </location>
</feature>
<accession>A0A176QFU6</accession>
<dbReference type="RefSeq" id="WP_068270621.1">
    <property type="nucleotide sequence ID" value="NZ_LQZG01000001.1"/>
</dbReference>
<sequence length="398" mass="41402">MTTYGLIVIGSGPAGVAAAASYLEADGEGPVLLLTADEHPPYERPPLSKESLRGGEPELTPNASADGLDGVEIRLGTTVDAVDLDARAVRAGGEEIPFASLVLAPGAHPRVLDGVDADAEVRVLRTYADLERLAESAGHARTALVVGSGFIGCEAAVSLALRGLDVTVVSSEATPQADRLGERAGALVEDLLVGHGITLRGGVQISGIRAPRTVHLDDGTTLEPDLVLLAVGVEPSTSWLEGSGLQLHEGRVVVDEHLRAEDGVFAAGDAARTHNATAGRPIPVEHWFDAETMGSVAGAGAAGQDATWDSVPGFWSQIGEHWLKYAAWGDGHDELEAVERPGGLTVWYGREGTLVGVLTYNADDDYERGEQLVAQAAPFAAGPRGDQPEGEGEEDEEG</sequence>
<dbReference type="GO" id="GO:0016651">
    <property type="term" value="F:oxidoreductase activity, acting on NAD(P)H"/>
    <property type="evidence" value="ECO:0007669"/>
    <property type="project" value="TreeGrafter"/>
</dbReference>
<dbReference type="EMBL" id="LQZG01000001">
    <property type="protein sequence ID" value="OAB88560.1"/>
    <property type="molecule type" value="Genomic_DNA"/>
</dbReference>
<evidence type="ECO:0000256" key="4">
    <source>
        <dbReference type="ARBA" id="ARBA00023002"/>
    </source>
</evidence>
<dbReference type="PANTHER" id="PTHR43557:SF2">
    <property type="entry name" value="RIESKE DOMAIN-CONTAINING PROTEIN-RELATED"/>
    <property type="match status" value="1"/>
</dbReference>
<dbReference type="GO" id="GO:0005737">
    <property type="term" value="C:cytoplasm"/>
    <property type="evidence" value="ECO:0007669"/>
    <property type="project" value="TreeGrafter"/>
</dbReference>
<feature type="domain" description="FAD/NAD(P)-binding" evidence="6">
    <location>
        <begin position="6"/>
        <end position="274"/>
    </location>
</feature>
<name>A0A176QFU6_9MICO</name>
<dbReference type="InterPro" id="IPR036188">
    <property type="entry name" value="FAD/NAD-bd_sf"/>
</dbReference>
<dbReference type="PRINTS" id="PR00469">
    <property type="entry name" value="PNDRDTASEII"/>
</dbReference>
<keyword evidence="8" id="KW-1185">Reference proteome</keyword>
<feature type="region of interest" description="Disordered" evidence="5">
    <location>
        <begin position="376"/>
        <end position="398"/>
    </location>
</feature>
<comment type="caution">
    <text evidence="7">The sequence shown here is derived from an EMBL/GenBank/DDBJ whole genome shotgun (WGS) entry which is preliminary data.</text>
</comment>
<dbReference type="Proteomes" id="UP000076976">
    <property type="component" value="Unassembled WGS sequence"/>
</dbReference>